<evidence type="ECO:0000313" key="3">
    <source>
        <dbReference type="Proteomes" id="UP000035154"/>
    </source>
</evidence>
<feature type="transmembrane region" description="Helical" evidence="1">
    <location>
        <begin position="76"/>
        <end position="101"/>
    </location>
</feature>
<feature type="transmembrane region" description="Helical" evidence="1">
    <location>
        <begin position="143"/>
        <end position="166"/>
    </location>
</feature>
<name>A0A0G9KY98_9BACT</name>
<feature type="transmembrane region" description="Helical" evidence="1">
    <location>
        <begin position="36"/>
        <end position="56"/>
    </location>
</feature>
<keyword evidence="1" id="KW-1133">Transmembrane helix</keyword>
<evidence type="ECO:0000256" key="1">
    <source>
        <dbReference type="SAM" id="Phobius"/>
    </source>
</evidence>
<dbReference type="EMBL" id="JAIW01000008">
    <property type="protein sequence ID" value="KLE11609.1"/>
    <property type="molecule type" value="Genomic_DNA"/>
</dbReference>
<evidence type="ECO:0000313" key="2">
    <source>
        <dbReference type="EMBL" id="KLE11609.1"/>
    </source>
</evidence>
<dbReference type="RefSeq" id="WP_046997675.1">
    <property type="nucleotide sequence ID" value="NZ_JAIW01000008.1"/>
</dbReference>
<sequence>MKEFLLKVKEDIDKTFPKGFIQNLTPENMFYRAINFLFFGWLMSMYIYIPFLVYMSNNGFFSYDFFNNGLFAVNIISLYVILFLLVFSMILTGGFGIAFACKLSGYNIPKGNKFGIILNIFIISLFILFVYDSFSFSKKTFDLISWFSFLFFVSLPISFHISLIFVGSAKHQFFSAILSFCFVLPMLFFNIFPDSTSKLTSIMFKTFSIGGDIPVKILNKIDKSEQIGKLIFLSPDNIYLSNSTEEKIILERKDSEIIFFKNK</sequence>
<proteinExistence type="predicted"/>
<feature type="transmembrane region" description="Helical" evidence="1">
    <location>
        <begin position="173"/>
        <end position="192"/>
    </location>
</feature>
<keyword evidence="1" id="KW-0472">Membrane</keyword>
<dbReference type="Proteomes" id="UP000035154">
    <property type="component" value="Unassembled WGS sequence"/>
</dbReference>
<keyword evidence="1" id="KW-0812">Transmembrane</keyword>
<organism evidence="2 3">
    <name type="scientific">Aliarcobacter butzleri L355</name>
    <dbReference type="NCBI Taxonomy" id="1447263"/>
    <lineage>
        <taxon>Bacteria</taxon>
        <taxon>Pseudomonadati</taxon>
        <taxon>Campylobacterota</taxon>
        <taxon>Epsilonproteobacteria</taxon>
        <taxon>Campylobacterales</taxon>
        <taxon>Arcobacteraceae</taxon>
        <taxon>Aliarcobacter</taxon>
    </lineage>
</organism>
<dbReference type="PATRIC" id="fig|1447263.3.peg.127"/>
<feature type="transmembrane region" description="Helical" evidence="1">
    <location>
        <begin position="113"/>
        <end position="131"/>
    </location>
</feature>
<reference evidence="2 3" key="1">
    <citation type="submission" date="2014-01" db="EMBL/GenBank/DDBJ databases">
        <title>Development of a Comparative Genomic Fingerprinting Assay for High Resolution Genotyping of Arcobacter butzleri.</title>
        <authorList>
            <person name="Webb A.L."/>
            <person name="Inglis G.D."/>
            <person name="Kruczkiewicz P."/>
            <person name="Selinger L.B."/>
            <person name="Taboada E.N."/>
        </authorList>
    </citation>
    <scope>NUCLEOTIDE SEQUENCE [LARGE SCALE GENOMIC DNA]</scope>
    <source>
        <strain evidence="2 3">L355</strain>
    </source>
</reference>
<gene>
    <name evidence="2" type="ORF">AF80_00675</name>
</gene>
<accession>A0A0G9KY98</accession>
<comment type="caution">
    <text evidence="2">The sequence shown here is derived from an EMBL/GenBank/DDBJ whole genome shotgun (WGS) entry which is preliminary data.</text>
</comment>
<protein>
    <submittedName>
        <fullName evidence="2">Uncharacterized protein</fullName>
    </submittedName>
</protein>
<dbReference type="AlphaFoldDB" id="A0A0G9KY98"/>